<gene>
    <name evidence="8" type="ORF">ABB05_04870</name>
    <name evidence="7" type="ORF">ACA29_18045</name>
</gene>
<dbReference type="RefSeq" id="WP_057986901.1">
    <property type="nucleotide sequence ID" value="NZ_JAGGKH010000007.1"/>
</dbReference>
<dbReference type="PANTHER" id="PTHR30071">
    <property type="entry name" value="HEME EXPORTER PROTEIN C"/>
    <property type="match status" value="1"/>
</dbReference>
<accession>A0A0Q9Y7K1</accession>
<dbReference type="PATRIC" id="fig|217031.4.peg.6107"/>
<keyword evidence="2 5" id="KW-0812">Transmembrane</keyword>
<protein>
    <submittedName>
        <fullName evidence="7">Cytochrome C assembly protein</fullName>
    </submittedName>
</protein>
<sequence length="275" mass="32364">MISLMMVRLPELIIVLYALSILFYFIDFIGQNRKASQLAFYLLSIVWLLQTIFLFFYMFHTGRFPILTLFEGLYFYSWVLITLSLAIHKISKVDFTIFFTNIVGFTIMTIHAFAPGQMPSMGDQLISELLFIHVTMAIFSYGAFTLSFVFSLLYLLQYKLLKEKKWFKTLWRLGDLKRLEKMSYVLNVTGVPILLLSLILGLQWALIKLSVFQWYDPKIVGSFLLIIIYGIWLFLRLKKEINGKRLAIWNCAAFLILLINFFLASRMSTFHIWYH</sequence>
<evidence type="ECO:0000256" key="5">
    <source>
        <dbReference type="SAM" id="Phobius"/>
    </source>
</evidence>
<evidence type="ECO:0000256" key="3">
    <source>
        <dbReference type="ARBA" id="ARBA00022989"/>
    </source>
</evidence>
<reference evidence="7 9" key="2">
    <citation type="submission" date="2015-06" db="EMBL/GenBank/DDBJ databases">
        <title>Genome sequencing project of Bacillus galactosidilyticus PL133.</title>
        <authorList>
            <person name="Gaiero J."/>
            <person name="Nicol R."/>
            <person name="Habash M."/>
        </authorList>
    </citation>
    <scope>NUCLEOTIDE SEQUENCE [LARGE SCALE GENOMIC DNA]</scope>
    <source>
        <strain evidence="7 9">PL133</strain>
    </source>
</reference>
<keyword evidence="3 5" id="KW-1133">Transmembrane helix</keyword>
<feature type="transmembrane region" description="Helical" evidence="5">
    <location>
        <begin position="247"/>
        <end position="265"/>
    </location>
</feature>
<feature type="transmembrane region" description="Helical" evidence="5">
    <location>
        <begin position="134"/>
        <end position="156"/>
    </location>
</feature>
<keyword evidence="10" id="KW-1185">Reference proteome</keyword>
<dbReference type="InterPro" id="IPR045062">
    <property type="entry name" value="Cyt_c_biogenesis_CcsA/CcmC"/>
</dbReference>
<feature type="transmembrane region" description="Helical" evidence="5">
    <location>
        <begin position="66"/>
        <end position="88"/>
    </location>
</feature>
<dbReference type="Proteomes" id="UP000077881">
    <property type="component" value="Unassembled WGS sequence"/>
</dbReference>
<evidence type="ECO:0000256" key="4">
    <source>
        <dbReference type="ARBA" id="ARBA00023136"/>
    </source>
</evidence>
<feature type="transmembrane region" description="Helical" evidence="5">
    <location>
        <begin position="38"/>
        <end position="60"/>
    </location>
</feature>
<organism evidence="7 9">
    <name type="scientific">Lederbergia galactosidilytica</name>
    <dbReference type="NCBI Taxonomy" id="217031"/>
    <lineage>
        <taxon>Bacteria</taxon>
        <taxon>Bacillati</taxon>
        <taxon>Bacillota</taxon>
        <taxon>Bacilli</taxon>
        <taxon>Bacillales</taxon>
        <taxon>Bacillaceae</taxon>
        <taxon>Lederbergia</taxon>
    </lineage>
</organism>
<dbReference type="AlphaFoldDB" id="A0A0Q9Y7K1"/>
<dbReference type="STRING" id="217031.ABB05_04870"/>
<comment type="caution">
    <text evidence="7">The sequence shown here is derived from an EMBL/GenBank/DDBJ whole genome shotgun (WGS) entry which is preliminary data.</text>
</comment>
<dbReference type="PANTHER" id="PTHR30071:SF15">
    <property type="entry name" value="PROTEIN HEMX"/>
    <property type="match status" value="1"/>
</dbReference>
<dbReference type="InterPro" id="IPR002541">
    <property type="entry name" value="Cyt_c_assembly"/>
</dbReference>
<keyword evidence="4 5" id="KW-0472">Membrane</keyword>
<feature type="transmembrane region" description="Helical" evidence="5">
    <location>
        <begin position="219"/>
        <end position="235"/>
    </location>
</feature>
<evidence type="ECO:0000256" key="1">
    <source>
        <dbReference type="ARBA" id="ARBA00004141"/>
    </source>
</evidence>
<proteinExistence type="predicted"/>
<feature type="transmembrane region" description="Helical" evidence="5">
    <location>
        <begin position="184"/>
        <end position="207"/>
    </location>
</feature>
<feature type="transmembrane region" description="Helical" evidence="5">
    <location>
        <begin position="6"/>
        <end position="26"/>
    </location>
</feature>
<dbReference type="EMBL" id="LGPB01000125">
    <property type="protein sequence ID" value="KRG11459.1"/>
    <property type="molecule type" value="Genomic_DNA"/>
</dbReference>
<dbReference type="GO" id="GO:0005886">
    <property type="term" value="C:plasma membrane"/>
    <property type="evidence" value="ECO:0007669"/>
    <property type="project" value="TreeGrafter"/>
</dbReference>
<dbReference type="Pfam" id="PF01578">
    <property type="entry name" value="Cytochrom_C_asm"/>
    <property type="match status" value="1"/>
</dbReference>
<comment type="subcellular location">
    <subcellularLocation>
        <location evidence="1">Membrane</location>
        <topology evidence="1">Multi-pass membrane protein</topology>
    </subcellularLocation>
</comment>
<dbReference type="EMBL" id="LDJR01000027">
    <property type="protein sequence ID" value="OAK74222.1"/>
    <property type="molecule type" value="Genomic_DNA"/>
</dbReference>
<evidence type="ECO:0000256" key="2">
    <source>
        <dbReference type="ARBA" id="ARBA00022692"/>
    </source>
</evidence>
<name>A0A0Q9Y7K1_9BACI</name>
<evidence type="ECO:0000313" key="7">
    <source>
        <dbReference type="EMBL" id="KRG11459.1"/>
    </source>
</evidence>
<feature type="transmembrane region" description="Helical" evidence="5">
    <location>
        <begin position="95"/>
        <end position="114"/>
    </location>
</feature>
<dbReference type="GO" id="GO:0020037">
    <property type="term" value="F:heme binding"/>
    <property type="evidence" value="ECO:0007669"/>
    <property type="project" value="InterPro"/>
</dbReference>
<reference evidence="8 10" key="1">
    <citation type="submission" date="2015-05" db="EMBL/GenBank/DDBJ databases">
        <title>Comparison of genome.</title>
        <authorList>
            <person name="Zheng Z."/>
            <person name="Sun M."/>
        </authorList>
    </citation>
    <scope>NUCLEOTIDE SEQUENCE [LARGE SCALE GENOMIC DNA]</scope>
    <source>
        <strain evidence="8 10">G25-74</strain>
    </source>
</reference>
<evidence type="ECO:0000259" key="6">
    <source>
        <dbReference type="Pfam" id="PF01578"/>
    </source>
</evidence>
<evidence type="ECO:0000313" key="8">
    <source>
        <dbReference type="EMBL" id="OAK74222.1"/>
    </source>
</evidence>
<dbReference type="GO" id="GO:0017004">
    <property type="term" value="P:cytochrome complex assembly"/>
    <property type="evidence" value="ECO:0007669"/>
    <property type="project" value="InterPro"/>
</dbReference>
<evidence type="ECO:0000313" key="9">
    <source>
        <dbReference type="Proteomes" id="UP000053881"/>
    </source>
</evidence>
<feature type="domain" description="Cytochrome c assembly protein" evidence="6">
    <location>
        <begin position="68"/>
        <end position="267"/>
    </location>
</feature>
<evidence type="ECO:0000313" key="10">
    <source>
        <dbReference type="Proteomes" id="UP000077881"/>
    </source>
</evidence>
<dbReference type="Proteomes" id="UP000053881">
    <property type="component" value="Unassembled WGS sequence"/>
</dbReference>
<dbReference type="OrthoDB" id="2417400at2"/>